<evidence type="ECO:0000256" key="1">
    <source>
        <dbReference type="ARBA" id="ARBA00022723"/>
    </source>
</evidence>
<dbReference type="GO" id="GO:0046872">
    <property type="term" value="F:metal ion binding"/>
    <property type="evidence" value="ECO:0007669"/>
    <property type="project" value="UniProtKB-KW"/>
</dbReference>
<evidence type="ECO:0000313" key="5">
    <source>
        <dbReference type="Proteomes" id="UP000054248"/>
    </source>
</evidence>
<accession>A0A0C3QS62</accession>
<organism evidence="4 5">
    <name type="scientific">Tulasnella calospora MUT 4182</name>
    <dbReference type="NCBI Taxonomy" id="1051891"/>
    <lineage>
        <taxon>Eukaryota</taxon>
        <taxon>Fungi</taxon>
        <taxon>Dikarya</taxon>
        <taxon>Basidiomycota</taxon>
        <taxon>Agaricomycotina</taxon>
        <taxon>Agaricomycetes</taxon>
        <taxon>Cantharellales</taxon>
        <taxon>Tulasnellaceae</taxon>
        <taxon>Tulasnella</taxon>
    </lineage>
</organism>
<feature type="region of interest" description="Disordered" evidence="3">
    <location>
        <begin position="1"/>
        <end position="48"/>
    </location>
</feature>
<evidence type="ECO:0000313" key="4">
    <source>
        <dbReference type="EMBL" id="KIO31726.1"/>
    </source>
</evidence>
<dbReference type="EMBL" id="KN822960">
    <property type="protein sequence ID" value="KIO31726.1"/>
    <property type="molecule type" value="Genomic_DNA"/>
</dbReference>
<dbReference type="OrthoDB" id="270970at2759"/>
<gene>
    <name evidence="4" type="ORF">M407DRAFT_67509</name>
</gene>
<name>A0A0C3QS62_9AGAM</name>
<evidence type="ECO:0000256" key="2">
    <source>
        <dbReference type="ARBA" id="ARBA00022837"/>
    </source>
</evidence>
<dbReference type="STRING" id="1051891.A0A0C3QS62"/>
<evidence type="ECO:0008006" key="6">
    <source>
        <dbReference type="Google" id="ProtNLM"/>
    </source>
</evidence>
<dbReference type="PANTHER" id="PTHR46502">
    <property type="entry name" value="C2 DOMAIN-CONTAINING"/>
    <property type="match status" value="1"/>
</dbReference>
<dbReference type="Gene3D" id="2.60.40.150">
    <property type="entry name" value="C2 domain"/>
    <property type="match status" value="1"/>
</dbReference>
<keyword evidence="5" id="KW-1185">Reference proteome</keyword>
<reference evidence="5" key="2">
    <citation type="submission" date="2015-01" db="EMBL/GenBank/DDBJ databases">
        <title>Evolutionary Origins and Diversification of the Mycorrhizal Mutualists.</title>
        <authorList>
            <consortium name="DOE Joint Genome Institute"/>
            <consortium name="Mycorrhizal Genomics Consortium"/>
            <person name="Kohler A."/>
            <person name="Kuo A."/>
            <person name="Nagy L.G."/>
            <person name="Floudas D."/>
            <person name="Copeland A."/>
            <person name="Barry K.W."/>
            <person name="Cichocki N."/>
            <person name="Veneault-Fourrey C."/>
            <person name="LaButti K."/>
            <person name="Lindquist E.A."/>
            <person name="Lipzen A."/>
            <person name="Lundell T."/>
            <person name="Morin E."/>
            <person name="Murat C."/>
            <person name="Riley R."/>
            <person name="Ohm R."/>
            <person name="Sun H."/>
            <person name="Tunlid A."/>
            <person name="Henrissat B."/>
            <person name="Grigoriev I.V."/>
            <person name="Hibbett D.S."/>
            <person name="Martin F."/>
        </authorList>
    </citation>
    <scope>NUCLEOTIDE SEQUENCE [LARGE SCALE GENOMIC DNA]</scope>
    <source>
        <strain evidence="5">MUT 4182</strain>
    </source>
</reference>
<dbReference type="InterPro" id="IPR035892">
    <property type="entry name" value="C2_domain_sf"/>
</dbReference>
<keyword evidence="1" id="KW-0479">Metal-binding</keyword>
<dbReference type="AlphaFoldDB" id="A0A0C3QS62"/>
<protein>
    <recommendedName>
        <fullName evidence="6">C2 domain-containing protein</fullName>
    </recommendedName>
</protein>
<keyword evidence="2" id="KW-0106">Calcium</keyword>
<feature type="compositionally biased region" description="Basic and acidic residues" evidence="3">
    <location>
        <begin position="23"/>
        <end position="33"/>
    </location>
</feature>
<dbReference type="SUPFAM" id="SSF49562">
    <property type="entry name" value="C2 domain (Calcium/lipid-binding domain, CaLB)"/>
    <property type="match status" value="1"/>
</dbReference>
<sequence length="147" mass="16536">RGGQHPNWDEELRFPIYETAEEEPTKIEGKGDGDAPSPGLPPKDGAKATKRTMHLSCYAEDFLKPDLIGETTVDLTRALTKGEMDEYFTLMSKQRHCGEVYLEITYWSEVRVFRSMCTSRLQRTLCEGQASAKATSPATIITLSFVR</sequence>
<proteinExistence type="predicted"/>
<feature type="non-terminal residue" evidence="4">
    <location>
        <position position="1"/>
    </location>
</feature>
<dbReference type="HOGENOM" id="CLU_1772630_0_0_1"/>
<dbReference type="Proteomes" id="UP000054248">
    <property type="component" value="Unassembled WGS sequence"/>
</dbReference>
<dbReference type="PANTHER" id="PTHR46502:SF2">
    <property type="entry name" value="16 KDA PHLOEM PROTEIN 2"/>
    <property type="match status" value="1"/>
</dbReference>
<reference evidence="4 5" key="1">
    <citation type="submission" date="2014-04" db="EMBL/GenBank/DDBJ databases">
        <authorList>
            <consortium name="DOE Joint Genome Institute"/>
            <person name="Kuo A."/>
            <person name="Girlanda M."/>
            <person name="Perotto S."/>
            <person name="Kohler A."/>
            <person name="Nagy L.G."/>
            <person name="Floudas D."/>
            <person name="Copeland A."/>
            <person name="Barry K.W."/>
            <person name="Cichocki N."/>
            <person name="Veneault-Fourrey C."/>
            <person name="LaButti K."/>
            <person name="Lindquist E.A."/>
            <person name="Lipzen A."/>
            <person name="Lundell T."/>
            <person name="Morin E."/>
            <person name="Murat C."/>
            <person name="Sun H."/>
            <person name="Tunlid A."/>
            <person name="Henrissat B."/>
            <person name="Grigoriev I.V."/>
            <person name="Hibbett D.S."/>
            <person name="Martin F."/>
            <person name="Nordberg H.P."/>
            <person name="Cantor M.N."/>
            <person name="Hua S.X."/>
        </authorList>
    </citation>
    <scope>NUCLEOTIDE SEQUENCE [LARGE SCALE GENOMIC DNA]</scope>
    <source>
        <strain evidence="4 5">MUT 4182</strain>
    </source>
</reference>
<evidence type="ECO:0000256" key="3">
    <source>
        <dbReference type="SAM" id="MobiDB-lite"/>
    </source>
</evidence>